<evidence type="ECO:0000256" key="1">
    <source>
        <dbReference type="SAM" id="MobiDB-lite"/>
    </source>
</evidence>
<accession>A0A8H3BU73</accession>
<dbReference type="Proteomes" id="UP000663840">
    <property type="component" value="Unassembled WGS sequence"/>
</dbReference>
<evidence type="ECO:0000313" key="2">
    <source>
        <dbReference type="EMBL" id="CAE6463979.1"/>
    </source>
</evidence>
<organism evidence="2 3">
    <name type="scientific">Rhizoctonia solani</name>
    <dbReference type="NCBI Taxonomy" id="456999"/>
    <lineage>
        <taxon>Eukaryota</taxon>
        <taxon>Fungi</taxon>
        <taxon>Dikarya</taxon>
        <taxon>Basidiomycota</taxon>
        <taxon>Agaricomycotina</taxon>
        <taxon>Agaricomycetes</taxon>
        <taxon>Cantharellales</taxon>
        <taxon>Ceratobasidiaceae</taxon>
        <taxon>Rhizoctonia</taxon>
    </lineage>
</organism>
<comment type="caution">
    <text evidence="2">The sequence shown here is derived from an EMBL/GenBank/DDBJ whole genome shotgun (WGS) entry which is preliminary data.</text>
</comment>
<dbReference type="AlphaFoldDB" id="A0A8H3BU73"/>
<feature type="compositionally biased region" description="Low complexity" evidence="1">
    <location>
        <begin position="113"/>
        <end position="126"/>
    </location>
</feature>
<evidence type="ECO:0000313" key="3">
    <source>
        <dbReference type="Proteomes" id="UP000663840"/>
    </source>
</evidence>
<gene>
    <name evidence="2" type="ORF">RDB_LOCUS107161</name>
</gene>
<dbReference type="EMBL" id="CAJMWR010003620">
    <property type="protein sequence ID" value="CAE6463979.1"/>
    <property type="molecule type" value="Genomic_DNA"/>
</dbReference>
<feature type="region of interest" description="Disordered" evidence="1">
    <location>
        <begin position="88"/>
        <end position="133"/>
    </location>
</feature>
<name>A0A8H3BU73_9AGAM</name>
<sequence length="243" mass="27812">MGALSKRKRTARNNLKKARERRLRNRVERHTNFLRGIDPIQADQYVYSPDMDTENEHVIQEPYVPNVLLWDDCGSIVSELVENRTEVSQHDFSNEHEATVEEDSAQVYEANAESSTSVEETPSEGPSVRDIDHGLECSYPETTRSYSIDRVKYAISLTDPYGPKRPVRDASTSYLRNYKKIFRASKKAIAATQSLPISGESWVIEGVSLEEMLHTYGRRLDRTESPEKQRDTGPSRYLVVKLD</sequence>
<protein>
    <submittedName>
        <fullName evidence="2">Uncharacterized protein</fullName>
    </submittedName>
</protein>
<proteinExistence type="predicted"/>
<reference evidence="2" key="1">
    <citation type="submission" date="2021-01" db="EMBL/GenBank/DDBJ databases">
        <authorList>
            <person name="Kaushik A."/>
        </authorList>
    </citation>
    <scope>NUCLEOTIDE SEQUENCE</scope>
    <source>
        <strain evidence="2">AG1-1A</strain>
    </source>
</reference>
<feature type="compositionally biased region" description="Basic and acidic residues" evidence="1">
    <location>
        <begin position="88"/>
        <end position="99"/>
    </location>
</feature>